<dbReference type="AlphaFoldDB" id="A0A1I8HJA1"/>
<sequence length="212" mass="23187">MAVSASLQGDIGENLKTVVVIKSSKGFGFGIHKENPVVINKVTESKRQVRLLLRPAGACSQVDKRQSDASTLKRERNYIADEVGDASLDRRPSAVSAADFNGDSDSPLGAQLASLKLKYRQSVIGLPRHWRSHKASKIENNSDKDRATASRAEDCHKIMEEKFDQETCAVAPSAAETDSPVQEQQQQQRCNNGQFSDSDTESHSSVSFLVVI</sequence>
<reference evidence="3" key="1">
    <citation type="submission" date="2016-11" db="UniProtKB">
        <authorList>
            <consortium name="WormBaseParasite"/>
        </authorList>
    </citation>
    <scope>IDENTIFICATION</scope>
</reference>
<dbReference type="WBParaSite" id="maker-uti_cns_0006285-snap-gene-0.2-mRNA-1">
    <property type="protein sequence ID" value="maker-uti_cns_0006285-snap-gene-0.2-mRNA-1"/>
    <property type="gene ID" value="maker-uti_cns_0006285-snap-gene-0.2"/>
</dbReference>
<protein>
    <submittedName>
        <fullName evidence="3">PDZ domain-containing protein</fullName>
    </submittedName>
</protein>
<evidence type="ECO:0000256" key="1">
    <source>
        <dbReference type="SAM" id="MobiDB-lite"/>
    </source>
</evidence>
<feature type="compositionally biased region" description="Low complexity" evidence="1">
    <location>
        <begin position="203"/>
        <end position="212"/>
    </location>
</feature>
<feature type="region of interest" description="Disordered" evidence="1">
    <location>
        <begin position="170"/>
        <end position="212"/>
    </location>
</feature>
<evidence type="ECO:0000313" key="2">
    <source>
        <dbReference type="Proteomes" id="UP000095280"/>
    </source>
</evidence>
<proteinExistence type="predicted"/>
<name>A0A1I8HJA1_9PLAT</name>
<keyword evidence="2" id="KW-1185">Reference proteome</keyword>
<accession>A0A1I8HJA1</accession>
<evidence type="ECO:0000313" key="3">
    <source>
        <dbReference type="WBParaSite" id="maker-uti_cns_0006285-snap-gene-0.2-mRNA-1"/>
    </source>
</evidence>
<dbReference type="Proteomes" id="UP000095280">
    <property type="component" value="Unplaced"/>
</dbReference>
<organism evidence="2 3">
    <name type="scientific">Macrostomum lignano</name>
    <dbReference type="NCBI Taxonomy" id="282301"/>
    <lineage>
        <taxon>Eukaryota</taxon>
        <taxon>Metazoa</taxon>
        <taxon>Spiralia</taxon>
        <taxon>Lophotrochozoa</taxon>
        <taxon>Platyhelminthes</taxon>
        <taxon>Rhabditophora</taxon>
        <taxon>Macrostomorpha</taxon>
        <taxon>Macrostomida</taxon>
        <taxon>Macrostomidae</taxon>
        <taxon>Macrostomum</taxon>
    </lineage>
</organism>